<dbReference type="EMBL" id="DS268679">
    <property type="protein sequence ID" value="EFO98288.1"/>
    <property type="molecule type" value="Genomic_DNA"/>
</dbReference>
<evidence type="ECO:0000313" key="3">
    <source>
        <dbReference type="Proteomes" id="UP000008281"/>
    </source>
</evidence>
<organism evidence="3">
    <name type="scientific">Caenorhabditis remanei</name>
    <name type="common">Caenorhabditis vulgaris</name>
    <dbReference type="NCBI Taxonomy" id="31234"/>
    <lineage>
        <taxon>Eukaryota</taxon>
        <taxon>Metazoa</taxon>
        <taxon>Ecdysozoa</taxon>
        <taxon>Nematoda</taxon>
        <taxon>Chromadorea</taxon>
        <taxon>Rhabditida</taxon>
        <taxon>Rhabditina</taxon>
        <taxon>Rhabditomorpha</taxon>
        <taxon>Rhabditoidea</taxon>
        <taxon>Rhabditidae</taxon>
        <taxon>Peloderinae</taxon>
        <taxon>Caenorhabditis</taxon>
    </lineage>
</organism>
<dbReference type="AlphaFoldDB" id="E3NHK9"/>
<proteinExistence type="predicted"/>
<dbReference type="InParanoid" id="E3NHK9"/>
<feature type="region of interest" description="Disordered" evidence="1">
    <location>
        <begin position="1"/>
        <end position="41"/>
    </location>
</feature>
<name>E3NHK9_CAERE</name>
<dbReference type="HOGENOM" id="CLU_863931_0_0_1"/>
<sequence length="322" mass="36692">MIQEGPEAVRSLSSRSRSGPSETPTSRKRRNAGNTCADSASGKKVYHLQAPNFQQLLRDIDKGKVEELTLLPGITLVYSHETSTQPVLKSNHRMCSLSRLSLDETEKEFMVKVKMIQLPSTEFKETWDNAGSLNYFELSSAAQRSNIPSAVFATSLRFLSNKMTRAKSMLDEKKHMLAYLSYFEAQFAQKDVDAMRKNVRLRNQVYKDLVTFGICSPVTASNHQTEIHTAFCLFEKTKKEYFDALKNNFVWPSGQHFISKLFSASDANDTEEIKKEPVWDIDESTQWPPMKGDYLKGAVYNPKEANKENHQPLHVDFSNMKI</sequence>
<protein>
    <submittedName>
        <fullName evidence="2">Uncharacterized protein</fullName>
    </submittedName>
</protein>
<feature type="compositionally biased region" description="Low complexity" evidence="1">
    <location>
        <begin position="10"/>
        <end position="24"/>
    </location>
</feature>
<gene>
    <name evidence="2" type="ORF">CRE_22128</name>
</gene>
<accession>E3NHK9</accession>
<dbReference type="Proteomes" id="UP000008281">
    <property type="component" value="Unassembled WGS sequence"/>
</dbReference>
<evidence type="ECO:0000256" key="1">
    <source>
        <dbReference type="SAM" id="MobiDB-lite"/>
    </source>
</evidence>
<evidence type="ECO:0000313" key="2">
    <source>
        <dbReference type="EMBL" id="EFO98288.1"/>
    </source>
</evidence>
<reference evidence="2" key="1">
    <citation type="submission" date="2007-07" db="EMBL/GenBank/DDBJ databases">
        <title>PCAP assembly of the Caenorhabditis remanei genome.</title>
        <authorList>
            <consortium name="The Caenorhabditis remanei Sequencing Consortium"/>
            <person name="Wilson R.K."/>
        </authorList>
    </citation>
    <scope>NUCLEOTIDE SEQUENCE [LARGE SCALE GENOMIC DNA]</scope>
    <source>
        <strain evidence="2">PB4641</strain>
    </source>
</reference>
<keyword evidence="3" id="KW-1185">Reference proteome</keyword>